<comment type="caution">
    <text evidence="1">The sequence shown here is derived from an EMBL/GenBank/DDBJ whole genome shotgun (WGS) entry which is preliminary data.</text>
</comment>
<protein>
    <recommendedName>
        <fullName evidence="3">HNH nuclease domain-containing protein</fullName>
    </recommendedName>
</protein>
<organism evidence="1 2">
    <name type="scientific">Mycena albidolilacea</name>
    <dbReference type="NCBI Taxonomy" id="1033008"/>
    <lineage>
        <taxon>Eukaryota</taxon>
        <taxon>Fungi</taxon>
        <taxon>Dikarya</taxon>
        <taxon>Basidiomycota</taxon>
        <taxon>Agaricomycotina</taxon>
        <taxon>Agaricomycetes</taxon>
        <taxon>Agaricomycetidae</taxon>
        <taxon>Agaricales</taxon>
        <taxon>Marasmiineae</taxon>
        <taxon>Mycenaceae</taxon>
        <taxon>Mycena</taxon>
    </lineage>
</organism>
<evidence type="ECO:0000313" key="1">
    <source>
        <dbReference type="EMBL" id="KAJ7306841.1"/>
    </source>
</evidence>
<evidence type="ECO:0000313" key="2">
    <source>
        <dbReference type="Proteomes" id="UP001218218"/>
    </source>
</evidence>
<evidence type="ECO:0008006" key="3">
    <source>
        <dbReference type="Google" id="ProtNLM"/>
    </source>
</evidence>
<dbReference type="EMBL" id="JARIHO010000091">
    <property type="protein sequence ID" value="KAJ7306841.1"/>
    <property type="molecule type" value="Genomic_DNA"/>
</dbReference>
<gene>
    <name evidence="1" type="ORF">DFH08DRAFT_1088877</name>
</gene>
<name>A0AAD7EAU8_9AGAR</name>
<dbReference type="Proteomes" id="UP001218218">
    <property type="component" value="Unassembled WGS sequence"/>
</dbReference>
<dbReference type="AlphaFoldDB" id="A0AAD7EAU8"/>
<proteinExistence type="predicted"/>
<sequence length="384" mass="42302">MSKLPPISTVELNHEGNNLWPLILRAEEAALAEATKAGAPKAGTPKYTDNLIGARVVGFLLQDLCKHQSDSFGLIPYRYLVREISLCFSVPGVGVGTEAEAQAQYRAIYKLGLFYRNHLMRVFRSDGGPVPTASHHPSRPSMEQVRECIIKEMQTPTTEPDTLIRDGYRCVLTGAYDSESCDKYPDLDARAIAEQANVTNTQCAHIISESAQDDDKAEYAASVMAILKMFGLTDKAESLVGGNVNKHFNTFTMAANLHYFFDHLKFWLEEVIGEPNTYDVRAAKPSFFTRTVGPPDRRVTFKVDPDVEAACRANNKPVPALPSPTLLAIRAACSRVAHMSGATEQIDQVLRDLEDTPIMAEDGSTVDLLTSRLLQSPRSVRITA</sequence>
<keyword evidence="2" id="KW-1185">Reference proteome</keyword>
<reference evidence="1" key="1">
    <citation type="submission" date="2023-03" db="EMBL/GenBank/DDBJ databases">
        <title>Massive genome expansion in bonnet fungi (Mycena s.s.) driven by repeated elements and novel gene families across ecological guilds.</title>
        <authorList>
            <consortium name="Lawrence Berkeley National Laboratory"/>
            <person name="Harder C.B."/>
            <person name="Miyauchi S."/>
            <person name="Viragh M."/>
            <person name="Kuo A."/>
            <person name="Thoen E."/>
            <person name="Andreopoulos B."/>
            <person name="Lu D."/>
            <person name="Skrede I."/>
            <person name="Drula E."/>
            <person name="Henrissat B."/>
            <person name="Morin E."/>
            <person name="Kohler A."/>
            <person name="Barry K."/>
            <person name="LaButti K."/>
            <person name="Morin E."/>
            <person name="Salamov A."/>
            <person name="Lipzen A."/>
            <person name="Mereny Z."/>
            <person name="Hegedus B."/>
            <person name="Baldrian P."/>
            <person name="Stursova M."/>
            <person name="Weitz H."/>
            <person name="Taylor A."/>
            <person name="Grigoriev I.V."/>
            <person name="Nagy L.G."/>
            <person name="Martin F."/>
            <person name="Kauserud H."/>
        </authorList>
    </citation>
    <scope>NUCLEOTIDE SEQUENCE</scope>
    <source>
        <strain evidence="1">CBHHK002</strain>
    </source>
</reference>
<accession>A0AAD7EAU8</accession>